<keyword evidence="3" id="KW-1185">Reference proteome</keyword>
<protein>
    <submittedName>
        <fullName evidence="2">NTP transferase domain-containing protein</fullName>
    </submittedName>
</protein>
<reference evidence="2 3" key="1">
    <citation type="submission" date="2024-09" db="EMBL/GenBank/DDBJ databases">
        <authorList>
            <person name="Sun Q."/>
            <person name="Mori K."/>
        </authorList>
    </citation>
    <scope>NUCLEOTIDE SEQUENCE [LARGE SCALE GENOMIC DNA]</scope>
    <source>
        <strain evidence="2 3">CGMCC 1.12926</strain>
    </source>
</reference>
<dbReference type="PANTHER" id="PTHR43777:SF1">
    <property type="entry name" value="MOLYBDENUM COFACTOR CYTIDYLYLTRANSFERASE"/>
    <property type="match status" value="1"/>
</dbReference>
<proteinExistence type="predicted"/>
<dbReference type="PANTHER" id="PTHR43777">
    <property type="entry name" value="MOLYBDENUM COFACTOR CYTIDYLYLTRANSFERASE"/>
    <property type="match status" value="1"/>
</dbReference>
<comment type="caution">
    <text evidence="2">The sequence shown here is derived from an EMBL/GenBank/DDBJ whole genome shotgun (WGS) entry which is preliminary data.</text>
</comment>
<dbReference type="Proteomes" id="UP001589734">
    <property type="component" value="Unassembled WGS sequence"/>
</dbReference>
<organism evidence="2 3">
    <name type="scientific">Flavobacterium procerum</name>
    <dbReference type="NCBI Taxonomy" id="1455569"/>
    <lineage>
        <taxon>Bacteria</taxon>
        <taxon>Pseudomonadati</taxon>
        <taxon>Bacteroidota</taxon>
        <taxon>Flavobacteriia</taxon>
        <taxon>Flavobacteriales</taxon>
        <taxon>Flavobacteriaceae</taxon>
        <taxon>Flavobacterium</taxon>
    </lineage>
</organism>
<dbReference type="GO" id="GO:0016740">
    <property type="term" value="F:transferase activity"/>
    <property type="evidence" value="ECO:0007669"/>
    <property type="project" value="UniProtKB-KW"/>
</dbReference>
<dbReference type="Pfam" id="PF12804">
    <property type="entry name" value="NTP_transf_3"/>
    <property type="match status" value="1"/>
</dbReference>
<dbReference type="InterPro" id="IPR025877">
    <property type="entry name" value="MobA-like_NTP_Trfase"/>
</dbReference>
<evidence type="ECO:0000313" key="3">
    <source>
        <dbReference type="Proteomes" id="UP001589734"/>
    </source>
</evidence>
<accession>A0ABV6BRL6</accession>
<dbReference type="InterPro" id="IPR029044">
    <property type="entry name" value="Nucleotide-diphossugar_trans"/>
</dbReference>
<evidence type="ECO:0000313" key="2">
    <source>
        <dbReference type="EMBL" id="MFC0078096.1"/>
    </source>
</evidence>
<dbReference type="CDD" id="cd04182">
    <property type="entry name" value="GT_2_like_f"/>
    <property type="match status" value="1"/>
</dbReference>
<dbReference type="RefSeq" id="WP_379682139.1">
    <property type="nucleotide sequence ID" value="NZ_JBHLYW010000009.1"/>
</dbReference>
<dbReference type="EMBL" id="JBHLYW010000009">
    <property type="protein sequence ID" value="MFC0078096.1"/>
    <property type="molecule type" value="Genomic_DNA"/>
</dbReference>
<name>A0ABV6BRL6_9FLAO</name>
<evidence type="ECO:0000259" key="1">
    <source>
        <dbReference type="Pfam" id="PF12804"/>
    </source>
</evidence>
<dbReference type="SUPFAM" id="SSF53448">
    <property type="entry name" value="Nucleotide-diphospho-sugar transferases"/>
    <property type="match status" value="1"/>
</dbReference>
<gene>
    <name evidence="2" type="ORF">ACFFLS_13675</name>
</gene>
<sequence>MKKFRNKTGIIILAAGNSSRLGRPKQLLQYKESTLLKNSIYEALKVENSFIIIVTGSDHDLIEKELNSPEITFSFNSNWETGMSSSIVKGISELLLLNPDCEQCIMAVCDQPFVTSSVFESLIFESSKRGKGIVASAYSETLGTPVLFHKKYFQELLELKGQEGAKKLLKNYANDVVSVLFEKGNIDIDTEEDYLQLISDLSDKGSK</sequence>
<dbReference type="Gene3D" id="3.90.550.10">
    <property type="entry name" value="Spore Coat Polysaccharide Biosynthesis Protein SpsA, Chain A"/>
    <property type="match status" value="1"/>
</dbReference>
<feature type="domain" description="MobA-like NTP transferase" evidence="1">
    <location>
        <begin position="11"/>
        <end position="172"/>
    </location>
</feature>
<keyword evidence="2" id="KW-0808">Transferase</keyword>